<comment type="caution">
    <text evidence="1">The sequence shown here is derived from an EMBL/GenBank/DDBJ whole genome shotgun (WGS) entry which is preliminary data.</text>
</comment>
<name>A0AAP3DI11_BRELA</name>
<accession>A0AAP3DI11</accession>
<protein>
    <submittedName>
        <fullName evidence="1">Uncharacterized protein</fullName>
    </submittedName>
</protein>
<dbReference type="EMBL" id="JAPTNE010000013">
    <property type="protein sequence ID" value="MCZ0807430.1"/>
    <property type="molecule type" value="Genomic_DNA"/>
</dbReference>
<dbReference type="Proteomes" id="UP001077662">
    <property type="component" value="Unassembled WGS sequence"/>
</dbReference>
<dbReference type="AlphaFoldDB" id="A0AAP3DI11"/>
<evidence type="ECO:0000313" key="2">
    <source>
        <dbReference type="Proteomes" id="UP001077662"/>
    </source>
</evidence>
<gene>
    <name evidence="1" type="ORF">O0554_10945</name>
</gene>
<dbReference type="RefSeq" id="WP_181022692.1">
    <property type="nucleotide sequence ID" value="NZ_JANSGW010000013.1"/>
</dbReference>
<reference evidence="1" key="1">
    <citation type="submission" date="2022-09" db="EMBL/GenBank/DDBJ databases">
        <title>Genome analysis and characterization of larvicidal activity of Brevibacillus strains.</title>
        <authorList>
            <person name="Patrusheva E.V."/>
            <person name="Izotova A.O."/>
            <person name="Toshchakov S.V."/>
            <person name="Sineoky S.P."/>
        </authorList>
    </citation>
    <scope>NUCLEOTIDE SEQUENCE</scope>
    <source>
        <strain evidence="1">VKPM_B-13247</strain>
    </source>
</reference>
<evidence type="ECO:0000313" key="1">
    <source>
        <dbReference type="EMBL" id="MCZ0807430.1"/>
    </source>
</evidence>
<sequence>MKFTCIYCCSIFHDKQRCPICGSSEVKPIIVEVQNATETIVIPAKRDCL</sequence>
<proteinExistence type="predicted"/>
<organism evidence="1 2">
    <name type="scientific">Brevibacillus laterosporus</name>
    <name type="common">Bacillus laterosporus</name>
    <dbReference type="NCBI Taxonomy" id="1465"/>
    <lineage>
        <taxon>Bacteria</taxon>
        <taxon>Bacillati</taxon>
        <taxon>Bacillota</taxon>
        <taxon>Bacilli</taxon>
        <taxon>Bacillales</taxon>
        <taxon>Paenibacillaceae</taxon>
        <taxon>Brevibacillus</taxon>
    </lineage>
</organism>